<sequence length="76" mass="8661">MSFYDGALHASGGVFVCLHSASAQYAESIRFHLELNRKFYVFRRIRLTGALYAGKILRIQKLHSEFLSREVEGLAL</sequence>
<dbReference type="AlphaFoldDB" id="A0A7W8FU23"/>
<organism evidence="1 2">
    <name type="scientific">Planococcus koreensis</name>
    <dbReference type="NCBI Taxonomy" id="112331"/>
    <lineage>
        <taxon>Bacteria</taxon>
        <taxon>Bacillati</taxon>
        <taxon>Bacillota</taxon>
        <taxon>Bacilli</taxon>
        <taxon>Bacillales</taxon>
        <taxon>Caryophanaceae</taxon>
        <taxon>Planococcus</taxon>
    </lineage>
</organism>
<evidence type="ECO:0000313" key="1">
    <source>
        <dbReference type="EMBL" id="MBB5180130.1"/>
    </source>
</evidence>
<keyword evidence="2" id="KW-1185">Reference proteome</keyword>
<accession>A0A7W8FU23</accession>
<evidence type="ECO:0000313" key="2">
    <source>
        <dbReference type="Proteomes" id="UP000525923"/>
    </source>
</evidence>
<dbReference type="Proteomes" id="UP000525923">
    <property type="component" value="Unassembled WGS sequence"/>
</dbReference>
<protein>
    <submittedName>
        <fullName evidence="1">Uncharacterized protein</fullName>
    </submittedName>
</protein>
<dbReference type="EMBL" id="JACHHE010000003">
    <property type="protein sequence ID" value="MBB5180130.1"/>
    <property type="molecule type" value="Genomic_DNA"/>
</dbReference>
<comment type="caution">
    <text evidence="1">The sequence shown here is derived from an EMBL/GenBank/DDBJ whole genome shotgun (WGS) entry which is preliminary data.</text>
</comment>
<proteinExistence type="predicted"/>
<reference evidence="1 2" key="1">
    <citation type="submission" date="2020-08" db="EMBL/GenBank/DDBJ databases">
        <title>Genomic Encyclopedia of Type Strains, Phase IV (KMG-IV): sequencing the most valuable type-strain genomes for metagenomic binning, comparative biology and taxonomic classification.</title>
        <authorList>
            <person name="Goeker M."/>
        </authorList>
    </citation>
    <scope>NUCLEOTIDE SEQUENCE [LARGE SCALE GENOMIC DNA]</scope>
    <source>
        <strain evidence="1 2">DSM 15895</strain>
    </source>
</reference>
<name>A0A7W8FU23_9BACL</name>
<gene>
    <name evidence="1" type="ORF">HNQ44_001554</name>
</gene>